<dbReference type="Proteomes" id="UP001342826">
    <property type="component" value="Unassembled WGS sequence"/>
</dbReference>
<comment type="caution">
    <text evidence="1">The sequence shown here is derived from an EMBL/GenBank/DDBJ whole genome shotgun (WGS) entry which is preliminary data.</text>
</comment>
<dbReference type="Pfam" id="PF17279">
    <property type="entry name" value="DUF5344"/>
    <property type="match status" value="1"/>
</dbReference>
<reference evidence="1 2" key="1">
    <citation type="submission" date="2023-03" db="EMBL/GenBank/DDBJ databases">
        <title>Bacillus Genome Sequencing.</title>
        <authorList>
            <person name="Dunlap C."/>
        </authorList>
    </citation>
    <scope>NUCLEOTIDE SEQUENCE [LARGE SCALE GENOMIC DNA]</scope>
    <source>
        <strain evidence="1 2">NRS-1717</strain>
    </source>
</reference>
<keyword evidence="2" id="KW-1185">Reference proteome</keyword>
<proteinExistence type="predicted"/>
<dbReference type="RefSeq" id="WP_328015569.1">
    <property type="nucleotide sequence ID" value="NZ_JARTFS010000013.1"/>
</dbReference>
<accession>A0ABU6P0L6</accession>
<dbReference type="InterPro" id="IPR046318">
    <property type="entry name" value="DUF5344"/>
</dbReference>
<protein>
    <submittedName>
        <fullName evidence="1">YwqI/YxiC family protein</fullName>
    </submittedName>
</protein>
<organism evidence="1 2">
    <name type="scientific">Metabacillus fastidiosus</name>
    <dbReference type="NCBI Taxonomy" id="1458"/>
    <lineage>
        <taxon>Bacteria</taxon>
        <taxon>Bacillati</taxon>
        <taxon>Bacillota</taxon>
        <taxon>Bacilli</taxon>
        <taxon>Bacillales</taxon>
        <taxon>Bacillaceae</taxon>
        <taxon>Metabacillus</taxon>
    </lineage>
</organism>
<sequence length="88" mass="10299">MTTIKLNYEEVTKKLNDIKKALDSLILEQPPGDLLKNNSLEFTKTWLEREKNLNSLFIQYTSIVQKNVEDTYANINLLKEQDEAIVRK</sequence>
<gene>
    <name evidence="1" type="ORF">P9271_16165</name>
</gene>
<evidence type="ECO:0000313" key="2">
    <source>
        <dbReference type="Proteomes" id="UP001342826"/>
    </source>
</evidence>
<dbReference type="EMBL" id="JARTFS010000013">
    <property type="protein sequence ID" value="MED4402841.1"/>
    <property type="molecule type" value="Genomic_DNA"/>
</dbReference>
<evidence type="ECO:0000313" key="1">
    <source>
        <dbReference type="EMBL" id="MED4402841.1"/>
    </source>
</evidence>
<name>A0ABU6P0L6_9BACI</name>